<sequence>MAGAAARAALLLLGVAGAPVPPPTPTSGGVRGPPDGSRGGGRGPRGGAAVGQLVGQFVRLAGCRVVGSAGSTEKVELPRTRFGFHDAFNYKEEPDLTAALRWCFPEGIDIYFENVGGAMQGGRVVRLLLGVLGRHTQTSRVCRQCVLYRASFFRVPGFMAIISMSSTRRPLRVVSKQQMLTVTGGGGVITSTDTD</sequence>
<evidence type="ECO:0000313" key="5">
    <source>
        <dbReference type="Proteomes" id="UP000275267"/>
    </source>
</evidence>
<dbReference type="InterPro" id="IPR045010">
    <property type="entry name" value="MDR_fam"/>
</dbReference>
<dbReference type="SUPFAM" id="SSF51735">
    <property type="entry name" value="NAD(P)-binding Rossmann-fold domains"/>
    <property type="match status" value="1"/>
</dbReference>
<name>A0A3L6SNZ2_PANMI</name>
<dbReference type="AlphaFoldDB" id="A0A3L6SNZ2"/>
<evidence type="ECO:0000256" key="1">
    <source>
        <dbReference type="SAM" id="MobiDB-lite"/>
    </source>
</evidence>
<evidence type="ECO:0000256" key="2">
    <source>
        <dbReference type="SAM" id="SignalP"/>
    </source>
</evidence>
<proteinExistence type="predicted"/>
<keyword evidence="5" id="KW-1185">Reference proteome</keyword>
<feature type="domain" description="Alcohol dehydrogenase-like C-terminal" evidence="3">
    <location>
        <begin position="49"/>
        <end position="118"/>
    </location>
</feature>
<dbReference type="Gene3D" id="3.40.50.720">
    <property type="entry name" value="NAD(P)-binding Rossmann-like Domain"/>
    <property type="match status" value="1"/>
</dbReference>
<gene>
    <name evidence="4" type="ORF">C2845_PM07G16970</name>
</gene>
<dbReference type="InterPro" id="IPR013149">
    <property type="entry name" value="ADH-like_C"/>
</dbReference>
<feature type="signal peptide" evidence="2">
    <location>
        <begin position="1"/>
        <end position="17"/>
    </location>
</feature>
<dbReference type="InterPro" id="IPR036291">
    <property type="entry name" value="NAD(P)-bd_dom_sf"/>
</dbReference>
<accession>A0A3L6SNZ2</accession>
<feature type="region of interest" description="Disordered" evidence="1">
    <location>
        <begin position="20"/>
        <end position="45"/>
    </location>
</feature>
<dbReference type="OrthoDB" id="809632at2759"/>
<dbReference type="PANTHER" id="PTHR43205">
    <property type="entry name" value="PROSTAGLANDIN REDUCTASE"/>
    <property type="match status" value="1"/>
</dbReference>
<protein>
    <submittedName>
        <fullName evidence="4">NADP-dependent oxidoreductase P1</fullName>
    </submittedName>
</protein>
<dbReference type="GO" id="GO:0016628">
    <property type="term" value="F:oxidoreductase activity, acting on the CH-CH group of donors, NAD or NADP as acceptor"/>
    <property type="evidence" value="ECO:0007669"/>
    <property type="project" value="InterPro"/>
</dbReference>
<dbReference type="Proteomes" id="UP000275267">
    <property type="component" value="Unassembled WGS sequence"/>
</dbReference>
<dbReference type="EMBL" id="PQIB02000004">
    <property type="protein sequence ID" value="RLN24358.1"/>
    <property type="molecule type" value="Genomic_DNA"/>
</dbReference>
<feature type="compositionally biased region" description="Low complexity" evidence="1">
    <location>
        <begin position="26"/>
        <end position="36"/>
    </location>
</feature>
<dbReference type="STRING" id="4540.A0A3L6SNZ2"/>
<dbReference type="Pfam" id="PF00107">
    <property type="entry name" value="ADH_zinc_N"/>
    <property type="match status" value="1"/>
</dbReference>
<dbReference type="PANTHER" id="PTHR43205:SF71">
    <property type="entry name" value="2-ALKENAL REDUCTASE (NADP(+)-DEPENDENT)-LIKE"/>
    <property type="match status" value="1"/>
</dbReference>
<comment type="caution">
    <text evidence="4">The sequence shown here is derived from an EMBL/GenBank/DDBJ whole genome shotgun (WGS) entry which is preliminary data.</text>
</comment>
<reference evidence="5" key="1">
    <citation type="journal article" date="2019" name="Nat. Commun.">
        <title>The genome of broomcorn millet.</title>
        <authorList>
            <person name="Zou C."/>
            <person name="Miki D."/>
            <person name="Li D."/>
            <person name="Tang Q."/>
            <person name="Xiao L."/>
            <person name="Rajput S."/>
            <person name="Deng P."/>
            <person name="Jia W."/>
            <person name="Huang R."/>
            <person name="Zhang M."/>
            <person name="Sun Y."/>
            <person name="Hu J."/>
            <person name="Fu X."/>
            <person name="Schnable P.S."/>
            <person name="Li F."/>
            <person name="Zhang H."/>
            <person name="Feng B."/>
            <person name="Zhu X."/>
            <person name="Liu R."/>
            <person name="Schnable J.C."/>
            <person name="Zhu J.-K."/>
            <person name="Zhang H."/>
        </authorList>
    </citation>
    <scope>NUCLEOTIDE SEQUENCE [LARGE SCALE GENOMIC DNA]</scope>
</reference>
<evidence type="ECO:0000313" key="4">
    <source>
        <dbReference type="EMBL" id="RLN24358.1"/>
    </source>
</evidence>
<feature type="chain" id="PRO_5018084174" evidence="2">
    <location>
        <begin position="18"/>
        <end position="195"/>
    </location>
</feature>
<organism evidence="4 5">
    <name type="scientific">Panicum miliaceum</name>
    <name type="common">Proso millet</name>
    <name type="synonym">Broomcorn millet</name>
    <dbReference type="NCBI Taxonomy" id="4540"/>
    <lineage>
        <taxon>Eukaryota</taxon>
        <taxon>Viridiplantae</taxon>
        <taxon>Streptophyta</taxon>
        <taxon>Embryophyta</taxon>
        <taxon>Tracheophyta</taxon>
        <taxon>Spermatophyta</taxon>
        <taxon>Magnoliopsida</taxon>
        <taxon>Liliopsida</taxon>
        <taxon>Poales</taxon>
        <taxon>Poaceae</taxon>
        <taxon>PACMAD clade</taxon>
        <taxon>Panicoideae</taxon>
        <taxon>Panicodae</taxon>
        <taxon>Paniceae</taxon>
        <taxon>Panicinae</taxon>
        <taxon>Panicum</taxon>
        <taxon>Panicum sect. Panicum</taxon>
    </lineage>
</organism>
<evidence type="ECO:0000259" key="3">
    <source>
        <dbReference type="Pfam" id="PF00107"/>
    </source>
</evidence>
<keyword evidence="2" id="KW-0732">Signal</keyword>